<dbReference type="Gene3D" id="1.10.10.60">
    <property type="entry name" value="Homeodomain-like"/>
    <property type="match status" value="1"/>
</dbReference>
<gene>
    <name evidence="7" type="ORF">ACFP1Z_10890</name>
</gene>
<dbReference type="Proteomes" id="UP001596083">
    <property type="component" value="Unassembled WGS sequence"/>
</dbReference>
<keyword evidence="3" id="KW-0804">Transcription</keyword>
<protein>
    <submittedName>
        <fullName evidence="7">TetR/AcrR family transcriptional regulator</fullName>
    </submittedName>
</protein>
<evidence type="ECO:0000256" key="3">
    <source>
        <dbReference type="ARBA" id="ARBA00023163"/>
    </source>
</evidence>
<dbReference type="RefSeq" id="WP_390315826.1">
    <property type="nucleotide sequence ID" value="NZ_JBHSPB010000005.1"/>
</dbReference>
<evidence type="ECO:0000313" key="7">
    <source>
        <dbReference type="EMBL" id="MFC5720669.1"/>
    </source>
</evidence>
<evidence type="ECO:0000256" key="5">
    <source>
        <dbReference type="SAM" id="MobiDB-lite"/>
    </source>
</evidence>
<keyword evidence="1" id="KW-0805">Transcription regulation</keyword>
<sequence>MSPKSSRAEARRTRAAIVEHGVRLASVEGLEGLTIGRLAADLGMSKSGVLGHFGSKEGLQLAVVDEAAEVFGREVAQRADGTSPGLPRLLALCSAWITYLDGDDVLPGGCFFTAAATEFDDREGPVRDAVTGLSTVWQHDLRRHVRLAVEAGELPGDTDADQLVFELTGQALALHHARRLLRDAAAADRARRAMARLLGHALPSPDRAAPRRTPAAGR</sequence>
<evidence type="ECO:0000256" key="1">
    <source>
        <dbReference type="ARBA" id="ARBA00023015"/>
    </source>
</evidence>
<dbReference type="Pfam" id="PF00440">
    <property type="entry name" value="TetR_N"/>
    <property type="match status" value="1"/>
</dbReference>
<dbReference type="InterPro" id="IPR009057">
    <property type="entry name" value="Homeodomain-like_sf"/>
</dbReference>
<reference evidence="8" key="1">
    <citation type="journal article" date="2019" name="Int. J. Syst. Evol. Microbiol.">
        <title>The Global Catalogue of Microorganisms (GCM) 10K type strain sequencing project: providing services to taxonomists for standard genome sequencing and annotation.</title>
        <authorList>
            <consortium name="The Broad Institute Genomics Platform"/>
            <consortium name="The Broad Institute Genome Sequencing Center for Infectious Disease"/>
            <person name="Wu L."/>
            <person name="Ma J."/>
        </authorList>
    </citation>
    <scope>NUCLEOTIDE SEQUENCE [LARGE SCALE GENOMIC DNA]</scope>
    <source>
        <strain evidence="8">CGMCC 4.7304</strain>
    </source>
</reference>
<evidence type="ECO:0000259" key="6">
    <source>
        <dbReference type="PROSITE" id="PS50977"/>
    </source>
</evidence>
<dbReference type="PROSITE" id="PS50977">
    <property type="entry name" value="HTH_TETR_2"/>
    <property type="match status" value="1"/>
</dbReference>
<dbReference type="Gene3D" id="1.10.357.10">
    <property type="entry name" value="Tetracycline Repressor, domain 2"/>
    <property type="match status" value="1"/>
</dbReference>
<keyword evidence="2 4" id="KW-0238">DNA-binding</keyword>
<dbReference type="PANTHER" id="PTHR47506">
    <property type="entry name" value="TRANSCRIPTIONAL REGULATORY PROTEIN"/>
    <property type="match status" value="1"/>
</dbReference>
<comment type="caution">
    <text evidence="7">The sequence shown here is derived from an EMBL/GenBank/DDBJ whole genome shotgun (WGS) entry which is preliminary data.</text>
</comment>
<dbReference type="EMBL" id="JBHSPB010000005">
    <property type="protein sequence ID" value="MFC5720669.1"/>
    <property type="molecule type" value="Genomic_DNA"/>
</dbReference>
<feature type="region of interest" description="Disordered" evidence="5">
    <location>
        <begin position="199"/>
        <end position="218"/>
    </location>
</feature>
<dbReference type="InterPro" id="IPR036271">
    <property type="entry name" value="Tet_transcr_reg_TetR-rel_C_sf"/>
</dbReference>
<feature type="domain" description="HTH tetR-type" evidence="6">
    <location>
        <begin position="11"/>
        <end position="71"/>
    </location>
</feature>
<accession>A0ABW0Z128</accession>
<feature type="DNA-binding region" description="H-T-H motif" evidence="4">
    <location>
        <begin position="34"/>
        <end position="53"/>
    </location>
</feature>
<evidence type="ECO:0000256" key="4">
    <source>
        <dbReference type="PROSITE-ProRule" id="PRU00335"/>
    </source>
</evidence>
<proteinExistence type="predicted"/>
<dbReference type="SUPFAM" id="SSF48498">
    <property type="entry name" value="Tetracyclin repressor-like, C-terminal domain"/>
    <property type="match status" value="1"/>
</dbReference>
<dbReference type="PANTHER" id="PTHR47506:SF6">
    <property type="entry name" value="HTH-TYPE TRANSCRIPTIONAL REPRESSOR NEMR"/>
    <property type="match status" value="1"/>
</dbReference>
<keyword evidence="8" id="KW-1185">Reference proteome</keyword>
<name>A0ABW0Z128_9ACTN</name>
<organism evidence="7 8">
    <name type="scientific">Streptomyces gamaensis</name>
    <dbReference type="NCBI Taxonomy" id="1763542"/>
    <lineage>
        <taxon>Bacteria</taxon>
        <taxon>Bacillati</taxon>
        <taxon>Actinomycetota</taxon>
        <taxon>Actinomycetes</taxon>
        <taxon>Kitasatosporales</taxon>
        <taxon>Streptomycetaceae</taxon>
        <taxon>Streptomyces</taxon>
    </lineage>
</organism>
<evidence type="ECO:0000256" key="2">
    <source>
        <dbReference type="ARBA" id="ARBA00023125"/>
    </source>
</evidence>
<dbReference type="Pfam" id="PF16925">
    <property type="entry name" value="TetR_C_13"/>
    <property type="match status" value="1"/>
</dbReference>
<dbReference type="SUPFAM" id="SSF46689">
    <property type="entry name" value="Homeodomain-like"/>
    <property type="match status" value="1"/>
</dbReference>
<dbReference type="InterPro" id="IPR001647">
    <property type="entry name" value="HTH_TetR"/>
</dbReference>
<dbReference type="InterPro" id="IPR011075">
    <property type="entry name" value="TetR_C"/>
</dbReference>
<evidence type="ECO:0000313" key="8">
    <source>
        <dbReference type="Proteomes" id="UP001596083"/>
    </source>
</evidence>